<evidence type="ECO:0000256" key="1">
    <source>
        <dbReference type="ARBA" id="ARBA00009067"/>
    </source>
</evidence>
<gene>
    <name evidence="4" type="ORF">GB993_08595</name>
</gene>
<keyword evidence="2" id="KW-1133">Transmembrane helix</keyword>
<organism evidence="4 5">
    <name type="scientific">Furfurilactobacillus milii</name>
    <dbReference type="NCBI Taxonomy" id="2888272"/>
    <lineage>
        <taxon>Bacteria</taxon>
        <taxon>Bacillati</taxon>
        <taxon>Bacillota</taxon>
        <taxon>Bacilli</taxon>
        <taxon>Lactobacillales</taxon>
        <taxon>Lactobacillaceae</taxon>
        <taxon>Furfurilactobacillus</taxon>
    </lineage>
</organism>
<dbReference type="Proteomes" id="UP000449209">
    <property type="component" value="Unassembled WGS sequence"/>
</dbReference>
<feature type="transmembrane region" description="Helical" evidence="2">
    <location>
        <begin position="171"/>
        <end position="187"/>
    </location>
</feature>
<dbReference type="InterPro" id="IPR003675">
    <property type="entry name" value="Rce1/LyrA-like_dom"/>
</dbReference>
<sequence length="257" mass="29536">MSIIKKYFVLDKNDQDDITLAFKYGRSSALAWVLISLTAFAGVITEVVPDLEHFHLLVSPPLLSLLTALGGLYSYYIAGTVFFFFWQLSRWMPNRPRVKRRTGWLESICAVIIITFVQGVVANIADSLITKLHVKTVTDTAESSVTFHGTAWHKFISYAINNWYEIPSEDVFRLSLFSLIFVALLWIKRPTLRYWLAFLITALLFGAWHYSSYSYHMTEVLIDVGLPTLLDGCLWLRTRNLWTFTASHLLYDYSGNL</sequence>
<comment type="caution">
    <text evidence="4">The sequence shown here is derived from an EMBL/GenBank/DDBJ whole genome shotgun (WGS) entry which is preliminary data.</text>
</comment>
<dbReference type="AlphaFoldDB" id="A0A6N9I350"/>
<dbReference type="Pfam" id="PF02517">
    <property type="entry name" value="Rce1-like"/>
    <property type="match status" value="1"/>
</dbReference>
<dbReference type="OrthoDB" id="2661755at2"/>
<name>A0A6N9I350_9LACO</name>
<dbReference type="GO" id="GO:0006508">
    <property type="term" value="P:proteolysis"/>
    <property type="evidence" value="ECO:0007669"/>
    <property type="project" value="UniProtKB-KW"/>
</dbReference>
<feature type="transmembrane region" description="Helical" evidence="2">
    <location>
        <begin position="107"/>
        <end position="125"/>
    </location>
</feature>
<evidence type="ECO:0000313" key="4">
    <source>
        <dbReference type="EMBL" id="MYV17562.1"/>
    </source>
</evidence>
<dbReference type="GO" id="GO:0004175">
    <property type="term" value="F:endopeptidase activity"/>
    <property type="evidence" value="ECO:0007669"/>
    <property type="project" value="UniProtKB-ARBA"/>
</dbReference>
<feature type="transmembrane region" description="Helical" evidence="2">
    <location>
        <begin position="61"/>
        <end position="86"/>
    </location>
</feature>
<dbReference type="EMBL" id="WEZQ01000014">
    <property type="protein sequence ID" value="MYV17562.1"/>
    <property type="molecule type" value="Genomic_DNA"/>
</dbReference>
<comment type="similarity">
    <text evidence="1">Belongs to the UPF0177 family.</text>
</comment>
<keyword evidence="2" id="KW-0472">Membrane</keyword>
<proteinExistence type="inferred from homology"/>
<dbReference type="GO" id="GO:0008237">
    <property type="term" value="F:metallopeptidase activity"/>
    <property type="evidence" value="ECO:0007669"/>
    <property type="project" value="UniProtKB-KW"/>
</dbReference>
<evidence type="ECO:0000313" key="5">
    <source>
        <dbReference type="Proteomes" id="UP000449209"/>
    </source>
</evidence>
<evidence type="ECO:0000259" key="3">
    <source>
        <dbReference type="Pfam" id="PF02517"/>
    </source>
</evidence>
<accession>A0A6N9I350</accession>
<feature type="transmembrane region" description="Helical" evidence="2">
    <location>
        <begin position="194"/>
        <end position="211"/>
    </location>
</feature>
<feature type="transmembrane region" description="Helical" evidence="2">
    <location>
        <begin position="29"/>
        <end position="49"/>
    </location>
</feature>
<feature type="domain" description="CAAX prenyl protease 2/Lysostaphin resistance protein A-like" evidence="3">
    <location>
        <begin position="171"/>
        <end position="253"/>
    </location>
</feature>
<dbReference type="GO" id="GO:0080120">
    <property type="term" value="P:CAAX-box protein maturation"/>
    <property type="evidence" value="ECO:0007669"/>
    <property type="project" value="UniProtKB-ARBA"/>
</dbReference>
<evidence type="ECO:0000256" key="2">
    <source>
        <dbReference type="SAM" id="Phobius"/>
    </source>
</evidence>
<keyword evidence="2" id="KW-0812">Transmembrane</keyword>
<reference evidence="4 5" key="1">
    <citation type="journal article" date="2019" name="Appl. Environ. Microbiol.">
        <title>Genetic determinants of hydroxycinnamic acid metabolism in heterofermentative lactobacilli.</title>
        <authorList>
            <person name="Gaur G."/>
            <person name="Oh J.H."/>
            <person name="Filannino P."/>
            <person name="Gobbetti M."/>
            <person name="van Pijkeren J.P."/>
            <person name="Ganzle M.G."/>
        </authorList>
    </citation>
    <scope>NUCLEOTIDE SEQUENCE [LARGE SCALE GENOMIC DNA]</scope>
    <source>
        <strain evidence="4 5">C5</strain>
    </source>
</reference>
<protein>
    <submittedName>
        <fullName evidence="4">CPBP family intramembrane metalloprotease</fullName>
    </submittedName>
</protein>
<dbReference type="RefSeq" id="WP_161003936.1">
    <property type="nucleotide sequence ID" value="NZ_WEZQ01000014.1"/>
</dbReference>
<keyword evidence="4" id="KW-0645">Protease</keyword>
<keyword evidence="4" id="KW-0482">Metalloprotease</keyword>
<keyword evidence="4" id="KW-0378">Hydrolase</keyword>